<dbReference type="SUPFAM" id="SSF56091">
    <property type="entry name" value="DNA ligase/mRNA capping enzyme, catalytic domain"/>
    <property type="match status" value="1"/>
</dbReference>
<evidence type="ECO:0000256" key="7">
    <source>
        <dbReference type="ARBA" id="ARBA00034005"/>
    </source>
</evidence>
<dbReference type="SMART" id="SM00278">
    <property type="entry name" value="HhH1"/>
    <property type="match status" value="4"/>
</dbReference>
<comment type="similarity">
    <text evidence="8">Belongs to the NAD-dependent DNA ligase family. LigA subfamily.</text>
</comment>
<organism evidence="12 13">
    <name type="scientific">Desulfuromonas versatilis</name>
    <dbReference type="NCBI Taxonomy" id="2802975"/>
    <lineage>
        <taxon>Bacteria</taxon>
        <taxon>Pseudomonadati</taxon>
        <taxon>Thermodesulfobacteriota</taxon>
        <taxon>Desulfuromonadia</taxon>
        <taxon>Desulfuromonadales</taxon>
        <taxon>Desulfuromonadaceae</taxon>
        <taxon>Desulfuromonas</taxon>
    </lineage>
</organism>
<evidence type="ECO:0000256" key="5">
    <source>
        <dbReference type="ARBA" id="ARBA00023027"/>
    </source>
</evidence>
<feature type="signal peptide" evidence="9">
    <location>
        <begin position="1"/>
        <end position="21"/>
    </location>
</feature>
<keyword evidence="8" id="KW-0479">Metal-binding</keyword>
<keyword evidence="8" id="KW-0464">Manganese</keyword>
<reference evidence="12 13" key="1">
    <citation type="journal article" date="2016" name="C (Basel)">
        <title>Selective Growth of and Electricity Production by Marine Exoelectrogenic Bacteria in Self-Aggregated Hydrogel of Microbially Reduced Graphene Oxide.</title>
        <authorList>
            <person name="Yoshida N."/>
            <person name="Goto Y."/>
            <person name="Miyata Y."/>
        </authorList>
    </citation>
    <scope>NUCLEOTIDE SEQUENCE [LARGE SCALE GENOMIC DNA]</scope>
    <source>
        <strain evidence="12 13">NIT-T3</strain>
    </source>
</reference>
<keyword evidence="1 8" id="KW-0436">Ligase</keyword>
<comment type="cofactor">
    <cofactor evidence="8">
        <name>Mg(2+)</name>
        <dbReference type="ChEBI" id="CHEBI:18420"/>
    </cofactor>
    <cofactor evidence="8">
        <name>Mn(2+)</name>
        <dbReference type="ChEBI" id="CHEBI:29035"/>
    </cofactor>
</comment>
<feature type="binding site" evidence="8">
    <location>
        <position position="446"/>
    </location>
    <ligand>
        <name>Zn(2+)</name>
        <dbReference type="ChEBI" id="CHEBI:29105"/>
    </ligand>
</feature>
<dbReference type="NCBIfam" id="NF005932">
    <property type="entry name" value="PRK07956.1"/>
    <property type="match status" value="1"/>
</dbReference>
<feature type="chain" id="PRO_5045157791" description="DNA ligase" evidence="9">
    <location>
        <begin position="22"/>
        <end position="606"/>
    </location>
</feature>
<feature type="domain" description="Helix-hairpin-helix DNA-binding motif class 1" evidence="10">
    <location>
        <begin position="526"/>
        <end position="545"/>
    </location>
</feature>
<dbReference type="PIRSF" id="PIRSF001604">
    <property type="entry name" value="LigA"/>
    <property type="match status" value="1"/>
</dbReference>
<dbReference type="InterPro" id="IPR012340">
    <property type="entry name" value="NA-bd_OB-fold"/>
</dbReference>
<dbReference type="EC" id="6.5.1.2" evidence="8"/>
<feature type="binding site" evidence="8">
    <location>
        <position position="338"/>
    </location>
    <ligand>
        <name>NAD(+)</name>
        <dbReference type="ChEBI" id="CHEBI:57540"/>
    </ligand>
</feature>
<keyword evidence="5 8" id="KW-0520">NAD</keyword>
<dbReference type="Pfam" id="PF12826">
    <property type="entry name" value="HHH_2"/>
    <property type="match status" value="1"/>
</dbReference>
<dbReference type="SMART" id="SM00532">
    <property type="entry name" value="LIGANc"/>
    <property type="match status" value="1"/>
</dbReference>
<evidence type="ECO:0000256" key="9">
    <source>
        <dbReference type="SAM" id="SignalP"/>
    </source>
</evidence>
<evidence type="ECO:0000259" key="10">
    <source>
        <dbReference type="SMART" id="SM00278"/>
    </source>
</evidence>
<dbReference type="InterPro" id="IPR013839">
    <property type="entry name" value="DNAligase_adenylation"/>
</dbReference>
<evidence type="ECO:0000313" key="13">
    <source>
        <dbReference type="Proteomes" id="UP001319827"/>
    </source>
</evidence>
<proteinExistence type="inferred from homology"/>
<dbReference type="Gene3D" id="3.30.470.30">
    <property type="entry name" value="DNA ligase/mRNA capping enzyme"/>
    <property type="match status" value="1"/>
</dbReference>
<evidence type="ECO:0000256" key="2">
    <source>
        <dbReference type="ARBA" id="ARBA00022705"/>
    </source>
</evidence>
<dbReference type="EMBL" id="AP024355">
    <property type="protein sequence ID" value="BCR04708.1"/>
    <property type="molecule type" value="Genomic_DNA"/>
</dbReference>
<keyword evidence="13" id="KW-1185">Reference proteome</keyword>
<protein>
    <recommendedName>
        <fullName evidence="8">DNA ligase</fullName>
        <ecNumber evidence="8">6.5.1.2</ecNumber>
    </recommendedName>
    <alternativeName>
        <fullName evidence="8">Polydeoxyribonucleotide synthase [NAD(+)]</fullName>
    </alternativeName>
</protein>
<dbReference type="Proteomes" id="UP001319827">
    <property type="component" value="Chromosome"/>
</dbReference>
<keyword evidence="6 8" id="KW-0234">DNA repair</keyword>
<dbReference type="Gene3D" id="1.10.287.610">
    <property type="entry name" value="Helix hairpin bin"/>
    <property type="match status" value="1"/>
</dbReference>
<dbReference type="NCBIfam" id="TIGR00575">
    <property type="entry name" value="dnlj"/>
    <property type="match status" value="1"/>
</dbReference>
<comment type="catalytic activity">
    <reaction evidence="7 8">
        <text>NAD(+) + (deoxyribonucleotide)n-3'-hydroxyl + 5'-phospho-(deoxyribonucleotide)m = (deoxyribonucleotide)n+m + AMP + beta-nicotinamide D-nucleotide.</text>
        <dbReference type="EC" id="6.5.1.2"/>
    </reaction>
</comment>
<evidence type="ECO:0000256" key="8">
    <source>
        <dbReference type="HAMAP-Rule" id="MF_01588"/>
    </source>
</evidence>
<comment type="function">
    <text evidence="8">DNA ligase that catalyzes the formation of phosphodiester linkages between 5'-phosphoryl and 3'-hydroxyl groups in double-stranded DNA using NAD as a coenzyme and as the energy source for the reaction. It is essential for DNA replication and repair of damaged DNA.</text>
</comment>
<keyword evidence="8" id="KW-0862">Zinc</keyword>
<keyword evidence="9" id="KW-0732">Signal</keyword>
<dbReference type="InterPro" id="IPR010994">
    <property type="entry name" value="RuvA_2-like"/>
</dbReference>
<dbReference type="InterPro" id="IPR001679">
    <property type="entry name" value="DNA_ligase"/>
</dbReference>
<sequence>MVLWLLPWLFTLLLLPAPVGAGGPCPELAEDTAAKRIARLGAEIQHHNRLYYQELRPEISDAEYDRLFAELVHLEECFPGLASADSPTGRVGGGRVADDTRVVHERPMLSLTSGSGPEAVEKLLGRLEGEREGEVALLVQPKVDGLPVELIYQKGELVSAATRGDGQAGEDVTARAREIPGVPLQLHGGFPARLVVRGEVYADLELYRRQRGGLAGTYATPRHLAAGALRAGQPNVEGTACLRLFTFEWVNPVPQNGPPESDLLALQRLRDWGFPVLLEHTHRARSLGDVRSVYRHYLREREEQPFAMDGIVVKADSLALRNRLGEGSRAPLWAAAWKFPPATAVTRVVAVEWSVGRTGRRTPVAIVNPVKIGGIRVQRVSLHSQSEVVRLGVAPDDEVVVALVGDVIPQLTEVIGRASGERAELEIALDGVKPKAGQCLRESAACREQFVARVTHFASREGLGISGLGRGRIERLVEAGLIGGLPDLFRLRASEIAAVPGFGDRSAENLVAAIRVVGRPPLYRLVAALGIPGVGQATARRLGEHFATLADLLAADEQALSSIPGIGVVTAGAIRSFFRSQGGVRLVEGLRALGITGERVGTEPRG</sequence>
<feature type="domain" description="Helix-hairpin-helix DNA-binding motif class 1" evidence="10">
    <location>
        <begin position="494"/>
        <end position="513"/>
    </location>
</feature>
<dbReference type="CDD" id="cd00114">
    <property type="entry name" value="LIGANc"/>
    <property type="match status" value="1"/>
</dbReference>
<feature type="domain" description="NAD-dependent DNA ligase N-terminal" evidence="11">
    <location>
        <begin position="32"/>
        <end position="462"/>
    </location>
</feature>
<feature type="domain" description="Helix-hairpin-helix DNA-binding motif class 1" evidence="10">
    <location>
        <begin position="558"/>
        <end position="577"/>
    </location>
</feature>
<keyword evidence="3 8" id="KW-0227">DNA damage</keyword>
<reference evidence="12 13" key="2">
    <citation type="journal article" date="2021" name="Int. J. Syst. Evol. Microbiol.">
        <title>Isolation and Polyphasic Characterization of Desulfuromonas versatilis sp. Nov., an Electrogenic Bacteria Capable of Versatile Metabolism Isolated from a Graphene Oxide-Reducing Enrichment Culture.</title>
        <authorList>
            <person name="Xie L."/>
            <person name="Yoshida N."/>
            <person name="Ishii S."/>
            <person name="Meng L."/>
        </authorList>
    </citation>
    <scope>NUCLEOTIDE SEQUENCE [LARGE SCALE GENOMIC DNA]</scope>
    <source>
        <strain evidence="12 13">NIT-T3</strain>
    </source>
</reference>
<feature type="binding site" evidence="8">
    <location>
        <begin position="61"/>
        <end position="65"/>
    </location>
    <ligand>
        <name>NAD(+)</name>
        <dbReference type="ChEBI" id="CHEBI:57540"/>
    </ligand>
</feature>
<feature type="binding site" evidence="8">
    <location>
        <begin position="110"/>
        <end position="111"/>
    </location>
    <ligand>
        <name>NAD(+)</name>
        <dbReference type="ChEBI" id="CHEBI:57540"/>
    </ligand>
</feature>
<feature type="binding site" evidence="8">
    <location>
        <position position="199"/>
    </location>
    <ligand>
        <name>NAD(+)</name>
        <dbReference type="ChEBI" id="CHEBI:57540"/>
    </ligand>
</feature>
<dbReference type="GO" id="GO:0016874">
    <property type="term" value="F:ligase activity"/>
    <property type="evidence" value="ECO:0007669"/>
    <property type="project" value="UniProtKB-KW"/>
</dbReference>
<dbReference type="Gene3D" id="1.10.150.20">
    <property type="entry name" value="5' to 3' exonuclease, C-terminal subdomain"/>
    <property type="match status" value="2"/>
</dbReference>
<dbReference type="Pfam" id="PF14520">
    <property type="entry name" value="HHH_5"/>
    <property type="match status" value="1"/>
</dbReference>
<evidence type="ECO:0000259" key="11">
    <source>
        <dbReference type="SMART" id="SM00532"/>
    </source>
</evidence>
<gene>
    <name evidence="12" type="primary">ligA_2</name>
    <name evidence="8" type="synonym">ligA</name>
    <name evidence="12" type="ORF">DESUT3_17770</name>
</gene>
<name>A0ABM8HS30_9BACT</name>
<comment type="caution">
    <text evidence="8">Lacks conserved residue(s) required for the propagation of feature annotation.</text>
</comment>
<feature type="binding site" evidence="8">
    <location>
        <position position="163"/>
    </location>
    <ligand>
        <name>NAD(+)</name>
        <dbReference type="ChEBI" id="CHEBI:57540"/>
    </ligand>
</feature>
<dbReference type="HAMAP" id="MF_01588">
    <property type="entry name" value="DNA_ligase_A"/>
    <property type="match status" value="1"/>
</dbReference>
<dbReference type="RefSeq" id="WP_221252162.1">
    <property type="nucleotide sequence ID" value="NZ_AP024355.1"/>
</dbReference>
<dbReference type="SUPFAM" id="SSF50249">
    <property type="entry name" value="Nucleic acid-binding proteins"/>
    <property type="match status" value="1"/>
</dbReference>
<feature type="binding site" evidence="8">
    <location>
        <position position="314"/>
    </location>
    <ligand>
        <name>NAD(+)</name>
        <dbReference type="ChEBI" id="CHEBI:57540"/>
    </ligand>
</feature>
<keyword evidence="2 8" id="KW-0235">DNA replication</keyword>
<dbReference type="InterPro" id="IPR004150">
    <property type="entry name" value="NAD_DNA_ligase_OB"/>
</dbReference>
<dbReference type="Pfam" id="PF03120">
    <property type="entry name" value="OB_DNA_ligase"/>
    <property type="match status" value="1"/>
</dbReference>
<evidence type="ECO:0000256" key="4">
    <source>
        <dbReference type="ARBA" id="ARBA00022842"/>
    </source>
</evidence>
<evidence type="ECO:0000256" key="6">
    <source>
        <dbReference type="ARBA" id="ARBA00023204"/>
    </source>
</evidence>
<evidence type="ECO:0000256" key="1">
    <source>
        <dbReference type="ARBA" id="ARBA00022598"/>
    </source>
</evidence>
<dbReference type="InterPro" id="IPR013840">
    <property type="entry name" value="DNAligase_N"/>
</dbReference>
<dbReference type="InterPro" id="IPR003583">
    <property type="entry name" value="Hlx-hairpin-Hlx_DNA-bd_motif"/>
</dbReference>
<dbReference type="Gene3D" id="2.40.50.140">
    <property type="entry name" value="Nucleic acid-binding proteins"/>
    <property type="match status" value="1"/>
</dbReference>
<evidence type="ECO:0000256" key="3">
    <source>
        <dbReference type="ARBA" id="ARBA00022763"/>
    </source>
</evidence>
<evidence type="ECO:0000313" key="12">
    <source>
        <dbReference type="EMBL" id="BCR04708.1"/>
    </source>
</evidence>
<accession>A0ABM8HS30</accession>
<feature type="active site" description="N6-AMP-lysine intermediate" evidence="8">
    <location>
        <position position="142"/>
    </location>
</feature>
<dbReference type="InterPro" id="IPR041663">
    <property type="entry name" value="DisA/LigA_HHH"/>
</dbReference>
<dbReference type="SUPFAM" id="SSF47781">
    <property type="entry name" value="RuvA domain 2-like"/>
    <property type="match status" value="1"/>
</dbReference>
<keyword evidence="4 8" id="KW-0460">Magnesium</keyword>
<feature type="domain" description="Helix-hairpin-helix DNA-binding motif class 1" evidence="10">
    <location>
        <begin position="460"/>
        <end position="479"/>
    </location>
</feature>
<dbReference type="Pfam" id="PF01653">
    <property type="entry name" value="DNA_ligase_aden"/>
    <property type="match status" value="1"/>
</dbReference>